<accession>A0AA49X372</accession>
<reference evidence="1" key="1">
    <citation type="submission" date="2023-04" db="EMBL/GenBank/DDBJ databases">
        <title>The human skin virome in hidradenitis suppurativa patients.</title>
        <authorList>
            <person name="Jansen D."/>
        </authorList>
    </citation>
    <scope>NUCLEOTIDE SEQUENCE</scope>
    <source>
        <strain evidence="1">VC4_HSPhageB</strain>
    </source>
</reference>
<evidence type="ECO:0000313" key="1">
    <source>
        <dbReference type="EMBL" id="WLJ26201.1"/>
    </source>
</evidence>
<sequence>MTVEKDKEIKREITRLTNLYKDVDRVKRLTAKNLIEEAAFMKSTLKELKFLIDEKGPIDEMPQGDYSILREHPALKSYNTMVQRYSGIIKQLMDLLPKEQQKEIDDGFEDFLNDK</sequence>
<name>A0AA49X372_9VIRU</name>
<dbReference type="EMBL" id="OQ890323">
    <property type="protein sequence ID" value="WLJ26201.1"/>
    <property type="molecule type" value="Genomic_DNA"/>
</dbReference>
<organism evidence="1">
    <name type="scientific">Firmicutes phage HS17</name>
    <dbReference type="NCBI Taxonomy" id="3056395"/>
    <lineage>
        <taxon>Viruses</taxon>
    </lineage>
</organism>
<proteinExistence type="predicted"/>
<protein>
    <submittedName>
        <fullName evidence="1">Uncharacterized protein</fullName>
    </submittedName>
</protein>